<sequence>MAGVEVDVPTGQSTAATESTAANLDMYNRCVTRRIEGVTNKRTHDTVARIIEEIKSTAALPDGLLHASTHIMILASNFTESVVRNEGSRLSRAECDIYYTLDKALSGVVAATWIKLSDSQSAVRLTSREMLDDLENIYDVLKRRKATNDGVFEESICNLRCCESRRSTYNRVMVAVGHVFPTELVGLIWEDACSEETMGHLGGFIVKYQAEEWTKT</sequence>
<comment type="caution">
    <text evidence="1">The sequence shown here is derived from an EMBL/GenBank/DDBJ whole genome shotgun (WGS) entry which is preliminary data.</text>
</comment>
<evidence type="ECO:0000313" key="2">
    <source>
        <dbReference type="Proteomes" id="UP001310594"/>
    </source>
</evidence>
<dbReference type="EMBL" id="JAVRQU010000021">
    <property type="protein sequence ID" value="KAK5691447.1"/>
    <property type="molecule type" value="Genomic_DNA"/>
</dbReference>
<evidence type="ECO:0000313" key="1">
    <source>
        <dbReference type="EMBL" id="KAK5691447.1"/>
    </source>
</evidence>
<dbReference type="AlphaFoldDB" id="A0AAN7VLD5"/>
<accession>A0AAN7VLD5</accession>
<proteinExistence type="predicted"/>
<dbReference type="Proteomes" id="UP001310594">
    <property type="component" value="Unassembled WGS sequence"/>
</dbReference>
<reference evidence="1" key="1">
    <citation type="submission" date="2023-08" db="EMBL/GenBank/DDBJ databases">
        <title>Black Yeasts Isolated from many extreme environments.</title>
        <authorList>
            <person name="Coleine C."/>
            <person name="Stajich J.E."/>
            <person name="Selbmann L."/>
        </authorList>
    </citation>
    <scope>NUCLEOTIDE SEQUENCE</scope>
    <source>
        <strain evidence="1">CCFEE 5810</strain>
    </source>
</reference>
<name>A0AAN7VLD5_9PEZI</name>
<protein>
    <submittedName>
        <fullName evidence="1">Uncharacterized protein</fullName>
    </submittedName>
</protein>
<organism evidence="1 2">
    <name type="scientific">Elasticomyces elasticus</name>
    <dbReference type="NCBI Taxonomy" id="574655"/>
    <lineage>
        <taxon>Eukaryota</taxon>
        <taxon>Fungi</taxon>
        <taxon>Dikarya</taxon>
        <taxon>Ascomycota</taxon>
        <taxon>Pezizomycotina</taxon>
        <taxon>Dothideomycetes</taxon>
        <taxon>Dothideomycetidae</taxon>
        <taxon>Mycosphaerellales</taxon>
        <taxon>Teratosphaeriaceae</taxon>
        <taxon>Elasticomyces</taxon>
    </lineage>
</organism>
<gene>
    <name evidence="1" type="ORF">LTR97_011440</name>
</gene>